<evidence type="ECO:0000313" key="1">
    <source>
        <dbReference type="EMBL" id="ODN41148.1"/>
    </source>
</evidence>
<dbReference type="EMBL" id="MDTU01000006">
    <property type="protein sequence ID" value="ODN41148.1"/>
    <property type="molecule type" value="Genomic_DNA"/>
</dbReference>
<dbReference type="Proteomes" id="UP000094329">
    <property type="component" value="Unassembled WGS sequence"/>
</dbReference>
<proteinExistence type="predicted"/>
<reference evidence="1 2" key="1">
    <citation type="submission" date="2016-08" db="EMBL/GenBank/DDBJ databases">
        <title>Draft genome sequence of Candidatus Piscirickettsia litoralis, from seawater.</title>
        <authorList>
            <person name="Wan X."/>
            <person name="Lee A.J."/>
            <person name="Hou S."/>
            <person name="Donachie S.P."/>
        </authorList>
    </citation>
    <scope>NUCLEOTIDE SEQUENCE [LARGE SCALE GENOMIC DNA]</scope>
    <source>
        <strain evidence="1 2">Y2</strain>
    </source>
</reference>
<protein>
    <recommendedName>
        <fullName evidence="3">HTH cro/C1-type domain-containing protein</fullName>
    </recommendedName>
</protein>
<evidence type="ECO:0008006" key="3">
    <source>
        <dbReference type="Google" id="ProtNLM"/>
    </source>
</evidence>
<gene>
    <name evidence="1" type="ORF">BGC07_17900</name>
</gene>
<sequence length="73" mass="8202">MDEKIKTKHAINNAHIIMIKAIHNLTTADIAELTGKKPTTVNTWFTNPTSSGYRRAPDDAARILMGKYSLEIY</sequence>
<evidence type="ECO:0000313" key="2">
    <source>
        <dbReference type="Proteomes" id="UP000094329"/>
    </source>
</evidence>
<keyword evidence="2" id="KW-1185">Reference proteome</keyword>
<dbReference type="RefSeq" id="WP_069314421.1">
    <property type="nucleotide sequence ID" value="NZ_MDTU01000006.1"/>
</dbReference>
<name>A0ABX2ZY42_9GAMM</name>
<organism evidence="1 2">
    <name type="scientific">Piscirickettsia litoralis</name>
    <dbReference type="NCBI Taxonomy" id="1891921"/>
    <lineage>
        <taxon>Bacteria</taxon>
        <taxon>Pseudomonadati</taxon>
        <taxon>Pseudomonadota</taxon>
        <taxon>Gammaproteobacteria</taxon>
        <taxon>Thiotrichales</taxon>
        <taxon>Piscirickettsiaceae</taxon>
        <taxon>Piscirickettsia</taxon>
    </lineage>
</organism>
<comment type="caution">
    <text evidence="1">The sequence shown here is derived from an EMBL/GenBank/DDBJ whole genome shotgun (WGS) entry which is preliminary data.</text>
</comment>
<accession>A0ABX2ZY42</accession>